<dbReference type="InterPro" id="IPR029069">
    <property type="entry name" value="HotDog_dom_sf"/>
</dbReference>
<dbReference type="EMBL" id="CP031222">
    <property type="protein sequence ID" value="AXI04290.1"/>
    <property type="molecule type" value="Genomic_DNA"/>
</dbReference>
<dbReference type="PANTHER" id="PTHR38110">
    <property type="entry name" value="CHROMOSOME 23, WHOLE GENOME SHOTGUN SEQUENCE"/>
    <property type="match status" value="1"/>
</dbReference>
<dbReference type="Proteomes" id="UP000253940">
    <property type="component" value="Chromosome"/>
</dbReference>
<dbReference type="AlphaFoldDB" id="A0A345PAI1"/>
<dbReference type="Pfam" id="PF20789">
    <property type="entry name" value="4HBT_3C"/>
    <property type="match status" value="1"/>
</dbReference>
<dbReference type="Gene3D" id="2.40.160.210">
    <property type="entry name" value="Acyl-CoA thioesterase, double hotdog domain"/>
    <property type="match status" value="1"/>
</dbReference>
<gene>
    <name evidence="3" type="ORF">HYN46_16480</name>
</gene>
<feature type="domain" description="Acyl-CoA thioesterase-like C-terminal" evidence="2">
    <location>
        <begin position="128"/>
        <end position="264"/>
    </location>
</feature>
<dbReference type="InterPro" id="IPR049450">
    <property type="entry name" value="ACOT8-like_C"/>
</dbReference>
<dbReference type="InterPro" id="IPR042171">
    <property type="entry name" value="Acyl-CoA_hotdog"/>
</dbReference>
<organism evidence="3 4">
    <name type="scientific">Aquirhabdus parva</name>
    <dbReference type="NCBI Taxonomy" id="2283318"/>
    <lineage>
        <taxon>Bacteria</taxon>
        <taxon>Pseudomonadati</taxon>
        <taxon>Pseudomonadota</taxon>
        <taxon>Gammaproteobacteria</taxon>
        <taxon>Moraxellales</taxon>
        <taxon>Moraxellaceae</taxon>
        <taxon>Aquirhabdus</taxon>
    </lineage>
</organism>
<dbReference type="InterPro" id="IPR052389">
    <property type="entry name" value="Sec_Metab_Biosynth-Assoc"/>
</dbReference>
<dbReference type="Pfam" id="PF13622">
    <property type="entry name" value="4HBT_3"/>
    <property type="match status" value="1"/>
</dbReference>
<dbReference type="PANTHER" id="PTHR38110:SF1">
    <property type="entry name" value="THIOESTERASE DOMAIN-CONTAINING PROTEIN"/>
    <property type="match status" value="1"/>
</dbReference>
<reference evidence="3 4" key="1">
    <citation type="submission" date="2018-07" db="EMBL/GenBank/DDBJ databases">
        <title>Genome sequencing of Moraxellaceae gen. HYN0046.</title>
        <authorList>
            <person name="Kim M."/>
            <person name="Yi H."/>
        </authorList>
    </citation>
    <scope>NUCLEOTIDE SEQUENCE [LARGE SCALE GENOMIC DNA]</scope>
    <source>
        <strain evidence="3 4">HYN0046</strain>
    </source>
</reference>
<evidence type="ECO:0000313" key="3">
    <source>
        <dbReference type="EMBL" id="AXI04290.1"/>
    </source>
</evidence>
<name>A0A345PAI1_9GAMM</name>
<evidence type="ECO:0000259" key="1">
    <source>
        <dbReference type="Pfam" id="PF13622"/>
    </source>
</evidence>
<sequence>MLMSIHQLLTQAQTQNQMIIPPGWGQGRATYGGLVAGLLCSRLIATLGADGQNRVLRSATVSFIGAVAVGEIEFKTEIFRSGKSVTQAEARLIQNGEVLAVLLASFGSARDSEINVLPTHSAPACKQPDEIRALPYIAGMMPEFFQQTDIRWTHGAQPFSGAAHPDFGGWMRWRDQFSEMTVSHLFALIDAWPPSVLPMFKMVAPASSLCWTLEFLDIPSDKTSESWWLYQVKTDSAKAGYTHSEAHIWDEQGNLVAISRQTATIFA</sequence>
<feature type="domain" description="Acyl-CoA thioesterase-like N-terminal HotDog" evidence="1">
    <location>
        <begin position="20"/>
        <end position="107"/>
    </location>
</feature>
<proteinExistence type="predicted"/>
<dbReference type="SUPFAM" id="SSF54637">
    <property type="entry name" value="Thioesterase/thiol ester dehydrase-isomerase"/>
    <property type="match status" value="2"/>
</dbReference>
<dbReference type="KEGG" id="mbah:HYN46_16480"/>
<evidence type="ECO:0000313" key="4">
    <source>
        <dbReference type="Proteomes" id="UP000253940"/>
    </source>
</evidence>
<evidence type="ECO:0000259" key="2">
    <source>
        <dbReference type="Pfam" id="PF20789"/>
    </source>
</evidence>
<keyword evidence="4" id="KW-1185">Reference proteome</keyword>
<dbReference type="OrthoDB" id="7059210at2"/>
<protein>
    <submittedName>
        <fullName evidence="3">Thioesterase family protein</fullName>
    </submittedName>
</protein>
<accession>A0A345PAI1</accession>
<dbReference type="InterPro" id="IPR049449">
    <property type="entry name" value="TesB_ACOT8-like_N"/>
</dbReference>